<dbReference type="InterPro" id="IPR004843">
    <property type="entry name" value="Calcineurin-like_PHP"/>
</dbReference>
<evidence type="ECO:0000313" key="4">
    <source>
        <dbReference type="Proteomes" id="UP000034290"/>
    </source>
</evidence>
<dbReference type="GO" id="GO:0016787">
    <property type="term" value="F:hydrolase activity"/>
    <property type="evidence" value="ECO:0007669"/>
    <property type="project" value="InterPro"/>
</dbReference>
<dbReference type="EMBL" id="LCRM01000016">
    <property type="protein sequence ID" value="KKW36717.1"/>
    <property type="molecule type" value="Genomic_DNA"/>
</dbReference>
<dbReference type="PANTHER" id="PTHR43143:SF1">
    <property type="entry name" value="SERINE_THREONINE-PROTEIN PHOSPHATASE CPPED1"/>
    <property type="match status" value="1"/>
</dbReference>
<dbReference type="Pfam" id="PF00149">
    <property type="entry name" value="Metallophos"/>
    <property type="match status" value="1"/>
</dbReference>
<comment type="caution">
    <text evidence="3">The sequence shown here is derived from an EMBL/GenBank/DDBJ whole genome shotgun (WGS) entry which is preliminary data.</text>
</comment>
<feature type="domain" description="Calcineurin-like phosphoesterase" evidence="2">
    <location>
        <begin position="55"/>
        <end position="242"/>
    </location>
</feature>
<sequence length="297" mass="33592">LWIMKWVTRLFIGGAILFGVGTAGYLAWSYQRDFNWLPDWGSVLPFNETNEAGFTFIVMGDNEGDTPVFQAIIRQASTKPAKFLINVADLTPNSKLSDFELVKNRLDSLPFSYYTAVGNNDIVGDRSRRRYLTSFSQAQLGVGNSQTTYYSFDEGPAHFVVLDNADRRVGFDEDQLAWLDRDLAQTDQRWIFLFMHRPVDVPLTDVYGDDETPASRQSNEKFKAILRRYPVTRIYTGHLHVYFSYKLEGVPVTITGGGGAAPQAVLADLLGEQFHYLEVQVTDSEVNQSVQRIESTD</sequence>
<organism evidence="3 4">
    <name type="scientific">Candidatus Giovannonibacteria bacterium GW2011_GWA2_53_7</name>
    <dbReference type="NCBI Taxonomy" id="1618650"/>
    <lineage>
        <taxon>Bacteria</taxon>
        <taxon>Candidatus Giovannoniibacteriota</taxon>
    </lineage>
</organism>
<proteinExistence type="predicted"/>
<evidence type="ECO:0000256" key="1">
    <source>
        <dbReference type="SAM" id="Phobius"/>
    </source>
</evidence>
<dbReference type="AlphaFoldDB" id="A0A0G2A744"/>
<keyword evidence="1" id="KW-1133">Transmembrane helix</keyword>
<name>A0A0G2A744_9BACT</name>
<protein>
    <submittedName>
        <fullName evidence="3">Metallophosphoesterase</fullName>
    </submittedName>
</protein>
<dbReference type="Proteomes" id="UP000034290">
    <property type="component" value="Unassembled WGS sequence"/>
</dbReference>
<feature type="non-terminal residue" evidence="3">
    <location>
        <position position="1"/>
    </location>
</feature>
<feature type="transmembrane region" description="Helical" evidence="1">
    <location>
        <begin position="6"/>
        <end position="28"/>
    </location>
</feature>
<keyword evidence="1" id="KW-0812">Transmembrane</keyword>
<reference evidence="3 4" key="1">
    <citation type="journal article" date="2015" name="Nature">
        <title>rRNA introns, odd ribosomes, and small enigmatic genomes across a large radiation of phyla.</title>
        <authorList>
            <person name="Brown C.T."/>
            <person name="Hug L.A."/>
            <person name="Thomas B.C."/>
            <person name="Sharon I."/>
            <person name="Castelle C.J."/>
            <person name="Singh A."/>
            <person name="Wilkins M.J."/>
            <person name="Williams K.H."/>
            <person name="Banfield J.F."/>
        </authorList>
    </citation>
    <scope>NUCLEOTIDE SEQUENCE [LARGE SCALE GENOMIC DNA]</scope>
</reference>
<gene>
    <name evidence="3" type="ORF">UY81_C0016G0012</name>
</gene>
<accession>A0A0G2A744</accession>
<dbReference type="SUPFAM" id="SSF56300">
    <property type="entry name" value="Metallo-dependent phosphatases"/>
    <property type="match status" value="1"/>
</dbReference>
<evidence type="ECO:0000313" key="3">
    <source>
        <dbReference type="EMBL" id="KKW36717.1"/>
    </source>
</evidence>
<dbReference type="PANTHER" id="PTHR43143">
    <property type="entry name" value="METALLOPHOSPHOESTERASE, CALCINEURIN SUPERFAMILY"/>
    <property type="match status" value="1"/>
</dbReference>
<dbReference type="InterPro" id="IPR029052">
    <property type="entry name" value="Metallo-depent_PP-like"/>
</dbReference>
<evidence type="ECO:0000259" key="2">
    <source>
        <dbReference type="Pfam" id="PF00149"/>
    </source>
</evidence>
<keyword evidence="1" id="KW-0472">Membrane</keyword>
<dbReference type="Gene3D" id="3.60.21.10">
    <property type="match status" value="1"/>
</dbReference>
<dbReference type="InterPro" id="IPR051918">
    <property type="entry name" value="STPP_CPPED1"/>
</dbReference>
<dbReference type="PATRIC" id="fig|1618650.3.peg.222"/>